<sequence length="466" mass="50231">MLGVAILAILSINWGFAQDSLLRTNPSFGGSAGVPSTNLVPVPSTSANALQSPPYPQTVAPTLPPNTQPIAPPAASLGPPQFDPYQAQPNNNPMSGFFGGAYNPAPTAGPIGYPTTPTPYGAQPASPYGAAPAPSPYPSPYPTQGASAPLGQAGGAYPSSVYPGTAPPVLFPGGLNWNVPAPNMQGWNPSGSMFDAGQGSFQFLQGPRFRQAWVSGNDSPESLDILDSDFSLALNWPNFLGSFQPLYILPSFSLHQWQGPNSSTGADLPSKAYSAFIDVGWQSDPNLMFGTELGLRTGVFTDFETFNDNSFRIMGQALAKLRITPATTLKLGVYYIDRNEVKIIPAGGFLWQPTPHSRWDIFFPLPKLSHYLTTVGTQDIWWYLSAEYGGGSWTVTRADGAEDSIDINDIRVMIGLEWGRSDLIKSGRRIGFFEAGFVFDRELDYRYSPDDIDNNDTFVLRAGFGY</sequence>
<feature type="compositionally biased region" description="Low complexity" evidence="1">
    <location>
        <begin position="109"/>
        <end position="132"/>
    </location>
</feature>
<evidence type="ECO:0000313" key="2">
    <source>
        <dbReference type="EMBL" id="QDS90441.1"/>
    </source>
</evidence>
<dbReference type="KEGG" id="ruv:EC9_46490"/>
<keyword evidence="3" id="KW-1185">Reference proteome</keyword>
<feature type="region of interest" description="Disordered" evidence="1">
    <location>
        <begin position="109"/>
        <end position="136"/>
    </location>
</feature>
<organism evidence="2 3">
    <name type="scientific">Rosistilla ulvae</name>
    <dbReference type="NCBI Taxonomy" id="1930277"/>
    <lineage>
        <taxon>Bacteria</taxon>
        <taxon>Pseudomonadati</taxon>
        <taxon>Planctomycetota</taxon>
        <taxon>Planctomycetia</taxon>
        <taxon>Pirellulales</taxon>
        <taxon>Pirellulaceae</taxon>
        <taxon>Rosistilla</taxon>
    </lineage>
</organism>
<protein>
    <submittedName>
        <fullName evidence="2">Uncharacterized protein</fullName>
    </submittedName>
</protein>
<dbReference type="EMBL" id="CP036261">
    <property type="protein sequence ID" value="QDS90441.1"/>
    <property type="molecule type" value="Genomic_DNA"/>
</dbReference>
<dbReference type="Proteomes" id="UP000319557">
    <property type="component" value="Chromosome"/>
</dbReference>
<proteinExistence type="predicted"/>
<name>A0A517M6D8_9BACT</name>
<accession>A0A517M6D8</accession>
<dbReference type="AlphaFoldDB" id="A0A517M6D8"/>
<reference evidence="2 3" key="1">
    <citation type="submission" date="2019-02" db="EMBL/GenBank/DDBJ databases">
        <title>Deep-cultivation of Planctomycetes and their phenomic and genomic characterization uncovers novel biology.</title>
        <authorList>
            <person name="Wiegand S."/>
            <person name="Jogler M."/>
            <person name="Boedeker C."/>
            <person name="Pinto D."/>
            <person name="Vollmers J."/>
            <person name="Rivas-Marin E."/>
            <person name="Kohn T."/>
            <person name="Peeters S.H."/>
            <person name="Heuer A."/>
            <person name="Rast P."/>
            <person name="Oberbeckmann S."/>
            <person name="Bunk B."/>
            <person name="Jeske O."/>
            <person name="Meyerdierks A."/>
            <person name="Storesund J.E."/>
            <person name="Kallscheuer N."/>
            <person name="Luecker S."/>
            <person name="Lage O.M."/>
            <person name="Pohl T."/>
            <person name="Merkel B.J."/>
            <person name="Hornburger P."/>
            <person name="Mueller R.-W."/>
            <person name="Bruemmer F."/>
            <person name="Labrenz M."/>
            <person name="Spormann A.M."/>
            <person name="Op den Camp H."/>
            <person name="Overmann J."/>
            <person name="Amann R."/>
            <person name="Jetten M.S.M."/>
            <person name="Mascher T."/>
            <person name="Medema M.H."/>
            <person name="Devos D.P."/>
            <person name="Kaster A.-K."/>
            <person name="Ovreas L."/>
            <person name="Rohde M."/>
            <person name="Galperin M.Y."/>
            <person name="Jogler C."/>
        </authorList>
    </citation>
    <scope>NUCLEOTIDE SEQUENCE [LARGE SCALE GENOMIC DNA]</scope>
    <source>
        <strain evidence="2 3">EC9</strain>
    </source>
</reference>
<gene>
    <name evidence="2" type="ORF">EC9_46490</name>
</gene>
<evidence type="ECO:0000313" key="3">
    <source>
        <dbReference type="Proteomes" id="UP000319557"/>
    </source>
</evidence>
<evidence type="ECO:0000256" key="1">
    <source>
        <dbReference type="SAM" id="MobiDB-lite"/>
    </source>
</evidence>